<dbReference type="SUPFAM" id="SSF53474">
    <property type="entry name" value="alpha/beta-Hydrolases"/>
    <property type="match status" value="1"/>
</dbReference>
<dbReference type="OrthoDB" id="10028263at2759"/>
<dbReference type="EMBL" id="LUCM01004374">
    <property type="protein sequence ID" value="KAA0194454.1"/>
    <property type="molecule type" value="Genomic_DNA"/>
</dbReference>
<dbReference type="Gene3D" id="3.40.50.1820">
    <property type="entry name" value="alpha/beta hydrolase"/>
    <property type="match status" value="1"/>
</dbReference>
<gene>
    <name evidence="1" type="ORF">FBUS_11262</name>
</gene>
<accession>A0A8E0RXA3</accession>
<evidence type="ECO:0000313" key="2">
    <source>
        <dbReference type="Proteomes" id="UP000728185"/>
    </source>
</evidence>
<name>A0A8E0RXA3_9TREM</name>
<comment type="caution">
    <text evidence="1">The sequence shown here is derived from an EMBL/GenBank/DDBJ whole genome shotgun (WGS) entry which is preliminary data.</text>
</comment>
<protein>
    <submittedName>
        <fullName evidence="1">Valacyclovir hydrolase</fullName>
    </submittedName>
</protein>
<dbReference type="PANTHER" id="PTHR46331:SF2">
    <property type="entry name" value="VALACYCLOVIR HYDROLASE"/>
    <property type="match status" value="1"/>
</dbReference>
<proteinExistence type="predicted"/>
<dbReference type="AlphaFoldDB" id="A0A8E0RXA3"/>
<reference evidence="1" key="1">
    <citation type="submission" date="2019-05" db="EMBL/GenBank/DDBJ databases">
        <title>Annotation for the trematode Fasciolopsis buski.</title>
        <authorList>
            <person name="Choi Y.-J."/>
        </authorList>
    </citation>
    <scope>NUCLEOTIDE SEQUENCE</scope>
    <source>
        <strain evidence="1">HT</strain>
        <tissue evidence="1">Whole worm</tissue>
    </source>
</reference>
<feature type="non-terminal residue" evidence="1">
    <location>
        <position position="240"/>
    </location>
</feature>
<dbReference type="Proteomes" id="UP000728185">
    <property type="component" value="Unassembled WGS sequence"/>
</dbReference>
<organism evidence="1 2">
    <name type="scientific">Fasciolopsis buskii</name>
    <dbReference type="NCBI Taxonomy" id="27845"/>
    <lineage>
        <taxon>Eukaryota</taxon>
        <taxon>Metazoa</taxon>
        <taxon>Spiralia</taxon>
        <taxon>Lophotrochozoa</taxon>
        <taxon>Platyhelminthes</taxon>
        <taxon>Trematoda</taxon>
        <taxon>Digenea</taxon>
        <taxon>Plagiorchiida</taxon>
        <taxon>Echinostomata</taxon>
        <taxon>Echinostomatoidea</taxon>
        <taxon>Fasciolidae</taxon>
        <taxon>Fasciolopsis</taxon>
    </lineage>
</organism>
<keyword evidence="2" id="KW-1185">Reference proteome</keyword>
<sequence length="240" mass="27552">FTAVAWDPPGQGLSILPEERSWKTPGRLEQDARIGLQLMRQLNMVPFSILGWAEGVLTALLTFSKCLPDETRKVVMWANEGAVPCSVPMTVPVTGFGALEPYRKLSKWPIAARGPLEAIYGSNQLKRQWLDYLEAKRMGVIQKNIAGSNILSRINENLDPRSKHTKLLLMRAPGRENTEDWLTYTLSTLEQARIINWMNQETMQTEEFHYCWGPHRANPRKFQTFTETFLCHEESLQDKY</sequence>
<dbReference type="GO" id="GO:0017171">
    <property type="term" value="F:serine hydrolase activity"/>
    <property type="evidence" value="ECO:0007669"/>
    <property type="project" value="TreeGrafter"/>
</dbReference>
<keyword evidence="1" id="KW-0378">Hydrolase</keyword>
<dbReference type="PANTHER" id="PTHR46331">
    <property type="entry name" value="VALACYCLOVIR HYDROLASE"/>
    <property type="match status" value="1"/>
</dbReference>
<dbReference type="InterPro" id="IPR029058">
    <property type="entry name" value="AB_hydrolase_fold"/>
</dbReference>
<evidence type="ECO:0000313" key="1">
    <source>
        <dbReference type="EMBL" id="KAA0194454.1"/>
    </source>
</evidence>